<evidence type="ECO:0000259" key="3">
    <source>
        <dbReference type="Pfam" id="PF02517"/>
    </source>
</evidence>
<proteinExistence type="inferred from homology"/>
<dbReference type="EMBL" id="AWEX01000107">
    <property type="protein sequence ID" value="KED03517.1"/>
    <property type="molecule type" value="Genomic_DNA"/>
</dbReference>
<evidence type="ECO:0000313" key="5">
    <source>
        <dbReference type="Proteomes" id="UP000028704"/>
    </source>
</evidence>
<comment type="caution">
    <text evidence="4">The sequence shown here is derived from an EMBL/GenBank/DDBJ whole genome shotgun (WGS) entry which is preliminary data.</text>
</comment>
<name>A0A922NSQ5_9STRE</name>
<dbReference type="RefSeq" id="WP_037582060.1">
    <property type="nucleotide sequence ID" value="NZ_AWEX01000107.1"/>
</dbReference>
<gene>
    <name evidence="4" type="ORF">CECT5772_10287</name>
</gene>
<protein>
    <submittedName>
        <fullName evidence="4">Abortive infection protein</fullName>
    </submittedName>
</protein>
<feature type="transmembrane region" description="Helical" evidence="2">
    <location>
        <begin position="229"/>
        <end position="249"/>
    </location>
</feature>
<evidence type="ECO:0000256" key="1">
    <source>
        <dbReference type="ARBA" id="ARBA00009067"/>
    </source>
</evidence>
<feature type="transmembrane region" description="Helical" evidence="2">
    <location>
        <begin position="21"/>
        <end position="40"/>
    </location>
</feature>
<dbReference type="GO" id="GO:0080120">
    <property type="term" value="P:CAAX-box protein maturation"/>
    <property type="evidence" value="ECO:0007669"/>
    <property type="project" value="UniProtKB-ARBA"/>
</dbReference>
<feature type="transmembrane region" description="Helical" evidence="2">
    <location>
        <begin position="99"/>
        <end position="123"/>
    </location>
</feature>
<organism evidence="4 5">
    <name type="scientific">Streptococcus equi subsp. ruminatorum CECT 5772</name>
    <dbReference type="NCBI Taxonomy" id="1051981"/>
    <lineage>
        <taxon>Bacteria</taxon>
        <taxon>Bacillati</taxon>
        <taxon>Bacillota</taxon>
        <taxon>Bacilli</taxon>
        <taxon>Lactobacillales</taxon>
        <taxon>Streptococcaceae</taxon>
        <taxon>Streptococcus</taxon>
    </lineage>
</organism>
<dbReference type="AlphaFoldDB" id="A0A922NSQ5"/>
<comment type="similarity">
    <text evidence="1">Belongs to the UPF0177 family.</text>
</comment>
<keyword evidence="2" id="KW-0472">Membrane</keyword>
<keyword evidence="2" id="KW-1133">Transmembrane helix</keyword>
<dbReference type="Proteomes" id="UP000028704">
    <property type="component" value="Unassembled WGS sequence"/>
</dbReference>
<feature type="transmembrane region" description="Helical" evidence="2">
    <location>
        <begin position="60"/>
        <end position="79"/>
    </location>
</feature>
<keyword evidence="2" id="KW-0812">Transmembrane</keyword>
<feature type="domain" description="CAAX prenyl protease 2/Lysostaphin resistance protein A-like" evidence="3">
    <location>
        <begin position="152"/>
        <end position="239"/>
    </location>
</feature>
<dbReference type="Pfam" id="PF02517">
    <property type="entry name" value="Rce1-like"/>
    <property type="match status" value="1"/>
</dbReference>
<accession>A0A922NSQ5</accession>
<feature type="transmembrane region" description="Helical" evidence="2">
    <location>
        <begin position="197"/>
        <end position="217"/>
    </location>
</feature>
<dbReference type="GO" id="GO:0004175">
    <property type="term" value="F:endopeptidase activity"/>
    <property type="evidence" value="ECO:0007669"/>
    <property type="project" value="UniProtKB-ARBA"/>
</dbReference>
<evidence type="ECO:0000313" key="4">
    <source>
        <dbReference type="EMBL" id="KED03517.1"/>
    </source>
</evidence>
<dbReference type="InterPro" id="IPR003675">
    <property type="entry name" value="Rce1/LyrA-like_dom"/>
</dbReference>
<evidence type="ECO:0000256" key="2">
    <source>
        <dbReference type="SAM" id="Phobius"/>
    </source>
</evidence>
<reference evidence="4 5" key="1">
    <citation type="journal article" date="2014" name="Int. J. Syst. Evol. Microbiol.">
        <title>Phylogenomics and the dynamic genome evolution of the genus Streptococcus.</title>
        <authorList>
            <consortium name="The Broad Institute Genome Sequencing Platform"/>
            <person name="Richards V.P."/>
            <person name="Palmer S.R."/>
            <person name="Pavinski Bitar P.D."/>
            <person name="Qin X."/>
            <person name="Weinstock G.M."/>
            <person name="Highlander S.K."/>
            <person name="Town C.D."/>
            <person name="Burne R.A."/>
            <person name="Stanhope M.J."/>
        </authorList>
    </citation>
    <scope>NUCLEOTIDE SEQUENCE [LARGE SCALE GENOMIC DNA]</scope>
    <source>
        <strain evidence="4 5">CECT 5772</strain>
    </source>
</reference>
<sequence length="250" mass="28857">MTILDKIRGSEKLQYLKWWDIFILTLILFLQAIQSSFAAFSTLEDSAVAELPEFTSSVNWQAFSHQAFLLLLAFLYLWIRHFDFSVWTSKICITPKGILMGVGLFLGLAILFDLYFIAASYLLPPTPVDSVYYETEQMMHPLLQKLSEIDLSLLVYSALNGFYEEIFFLGICLTVKPEHRRWAFLYSLLVRYSFHTYQGNVSALAIGFLLGTIYYVLYTRMKEKNMFPFFLAHAISDVMGVGILSYFILV</sequence>